<name>A0ABQ0PZU5_9PROT</name>
<sequence>MTTPAPPVSRTLMAAVIIMGVMIVLGVAGLIGVIAHRALSGDSIGHHSASAPMIAPKSSPQRGVVYHGTGHIIAQSVRPDGSIVLLIGNPDGEQVVVWNPDTGLVTAQFALSPQ</sequence>
<accession>A0ABQ0PZU5</accession>
<dbReference type="EMBL" id="BAPV01000004">
    <property type="protein sequence ID" value="GBQ85697.1"/>
    <property type="molecule type" value="Genomic_DNA"/>
</dbReference>
<keyword evidence="1" id="KW-1133">Transmembrane helix</keyword>
<organism evidence="2 3">
    <name type="scientific">Asaia krungthepensis NRIC 0535</name>
    <dbReference type="NCBI Taxonomy" id="1307925"/>
    <lineage>
        <taxon>Bacteria</taxon>
        <taxon>Pseudomonadati</taxon>
        <taxon>Pseudomonadota</taxon>
        <taxon>Alphaproteobacteria</taxon>
        <taxon>Acetobacterales</taxon>
        <taxon>Acetobacteraceae</taxon>
        <taxon>Asaia</taxon>
    </lineage>
</organism>
<proteinExistence type="predicted"/>
<feature type="transmembrane region" description="Helical" evidence="1">
    <location>
        <begin position="12"/>
        <end position="35"/>
    </location>
</feature>
<keyword evidence="1" id="KW-0812">Transmembrane</keyword>
<reference evidence="2" key="1">
    <citation type="submission" date="2013-04" db="EMBL/GenBank/DDBJ databases">
        <title>The genome sequencing project of 58 acetic acid bacteria.</title>
        <authorList>
            <person name="Okamoto-Kainuma A."/>
            <person name="Ishikawa M."/>
            <person name="Umino S."/>
            <person name="Koizumi Y."/>
            <person name="Shiwa Y."/>
            <person name="Yoshikawa H."/>
            <person name="Matsutani M."/>
            <person name="Matsushita K."/>
        </authorList>
    </citation>
    <scope>NUCLEOTIDE SEQUENCE</scope>
    <source>
        <strain evidence="2">NRIC 0535</strain>
    </source>
</reference>
<evidence type="ECO:0000313" key="3">
    <source>
        <dbReference type="Proteomes" id="UP001062776"/>
    </source>
</evidence>
<comment type="caution">
    <text evidence="2">The sequence shown here is derived from an EMBL/GenBank/DDBJ whole genome shotgun (WGS) entry which is preliminary data.</text>
</comment>
<dbReference type="Proteomes" id="UP001062776">
    <property type="component" value="Unassembled WGS sequence"/>
</dbReference>
<evidence type="ECO:0000313" key="2">
    <source>
        <dbReference type="EMBL" id="GBQ85697.1"/>
    </source>
</evidence>
<gene>
    <name evidence="2" type="ORF">AA0535_0832</name>
</gene>
<evidence type="ECO:0000256" key="1">
    <source>
        <dbReference type="SAM" id="Phobius"/>
    </source>
</evidence>
<dbReference type="RefSeq" id="WP_264814622.1">
    <property type="nucleotide sequence ID" value="NZ_BAPV01000004.1"/>
</dbReference>
<protein>
    <submittedName>
        <fullName evidence="2">Uncharacterized protein</fullName>
    </submittedName>
</protein>
<keyword evidence="1" id="KW-0472">Membrane</keyword>
<keyword evidence="3" id="KW-1185">Reference proteome</keyword>